<keyword evidence="1" id="KW-0596">Phosphopantetheine</keyword>
<accession>A0AA95IE07</accession>
<evidence type="ECO:0000256" key="1">
    <source>
        <dbReference type="ARBA" id="ARBA00022450"/>
    </source>
</evidence>
<protein>
    <submittedName>
        <fullName evidence="4">Acyl carrier protein</fullName>
    </submittedName>
</protein>
<dbReference type="AlphaFoldDB" id="A0AA95IE07"/>
<dbReference type="SUPFAM" id="SSF47336">
    <property type="entry name" value="ACP-like"/>
    <property type="match status" value="1"/>
</dbReference>
<dbReference type="InterPro" id="IPR036736">
    <property type="entry name" value="ACP-like_sf"/>
</dbReference>
<keyword evidence="2" id="KW-0597">Phosphoprotein</keyword>
<dbReference type="Gene3D" id="1.10.1200.10">
    <property type="entry name" value="ACP-like"/>
    <property type="match status" value="1"/>
</dbReference>
<dbReference type="InterPro" id="IPR006162">
    <property type="entry name" value="Ppantetheine_attach_site"/>
</dbReference>
<organism evidence="4 5">
    <name type="scientific">Paenibacillus woosongensis</name>
    <dbReference type="NCBI Taxonomy" id="307580"/>
    <lineage>
        <taxon>Bacteria</taxon>
        <taxon>Bacillati</taxon>
        <taxon>Bacillota</taxon>
        <taxon>Bacilli</taxon>
        <taxon>Bacillales</taxon>
        <taxon>Paenibacillaceae</taxon>
        <taxon>Paenibacillus</taxon>
    </lineage>
</organism>
<evidence type="ECO:0000313" key="5">
    <source>
        <dbReference type="Proteomes" id="UP001177943"/>
    </source>
</evidence>
<reference evidence="4" key="1">
    <citation type="submission" date="2023-05" db="EMBL/GenBank/DDBJ databases">
        <title>Comparative genomics of Bacillaceae isolates and their secondary metabolite potential.</title>
        <authorList>
            <person name="Song L."/>
            <person name="Nielsen L.J."/>
            <person name="Mohite O."/>
            <person name="Xu X."/>
            <person name="Weber T."/>
            <person name="Kovacs A.T."/>
        </authorList>
    </citation>
    <scope>NUCLEOTIDE SEQUENCE</scope>
    <source>
        <strain evidence="4">B2_4</strain>
    </source>
</reference>
<dbReference type="Proteomes" id="UP001177943">
    <property type="component" value="Chromosome"/>
</dbReference>
<dbReference type="EMBL" id="CP126084">
    <property type="protein sequence ID" value="WHX50778.1"/>
    <property type="molecule type" value="Genomic_DNA"/>
</dbReference>
<dbReference type="PROSITE" id="PS50075">
    <property type="entry name" value="CARRIER"/>
    <property type="match status" value="1"/>
</dbReference>
<evidence type="ECO:0000259" key="3">
    <source>
        <dbReference type="PROSITE" id="PS50075"/>
    </source>
</evidence>
<feature type="domain" description="Carrier" evidence="3">
    <location>
        <begin position="1"/>
        <end position="74"/>
    </location>
</feature>
<proteinExistence type="predicted"/>
<dbReference type="Pfam" id="PF00550">
    <property type="entry name" value="PP-binding"/>
    <property type="match status" value="1"/>
</dbReference>
<name>A0AA95IE07_9BACL</name>
<dbReference type="RefSeq" id="WP_283927810.1">
    <property type="nucleotide sequence ID" value="NZ_CP126084.1"/>
</dbReference>
<evidence type="ECO:0000313" key="4">
    <source>
        <dbReference type="EMBL" id="WHX50778.1"/>
    </source>
</evidence>
<dbReference type="KEGG" id="pwn:QNH46_09075"/>
<sequence>MERLKKIIQDLCFQTQEINENTSLLTDLGFDSLQILRLLVEIENEYKFKISYDSIDYEIFNKYGELEAYVTSKIQS</sequence>
<dbReference type="PROSITE" id="PS00012">
    <property type="entry name" value="PHOSPHOPANTETHEINE"/>
    <property type="match status" value="1"/>
</dbReference>
<evidence type="ECO:0000256" key="2">
    <source>
        <dbReference type="ARBA" id="ARBA00022553"/>
    </source>
</evidence>
<gene>
    <name evidence="4" type="ORF">QNH46_09075</name>
</gene>
<dbReference type="InterPro" id="IPR009081">
    <property type="entry name" value="PP-bd_ACP"/>
</dbReference>